<protein>
    <submittedName>
        <fullName evidence="1">Zn-ribbon containing protein</fullName>
    </submittedName>
</protein>
<dbReference type="STRING" id="387631.Asulf_00993"/>
<dbReference type="HOGENOM" id="CLU_126374_1_0_2"/>
<dbReference type="eggNOG" id="arCOG04417">
    <property type="taxonomic scope" value="Archaea"/>
</dbReference>
<proteinExistence type="predicted"/>
<dbReference type="InterPro" id="IPR018645">
    <property type="entry name" value="OapC-like"/>
</dbReference>
<keyword evidence="2" id="KW-1185">Reference proteome</keyword>
<name>N0BFH6_9EURY</name>
<dbReference type="Proteomes" id="UP000013307">
    <property type="component" value="Chromosome"/>
</dbReference>
<dbReference type="OrthoDB" id="78050at2157"/>
<accession>N0BFH6</accession>
<reference evidence="1 2" key="1">
    <citation type="journal article" date="2013" name="Genome Announc.">
        <title>Complete Genome Sequence of the Thermophilic and Facultatively Chemolithoautotrophic Sulfate Reducer Archaeoglobus sulfaticallidus Strain PM70-1T.</title>
        <authorList>
            <person name="Stokke R."/>
            <person name="Hocking W.P."/>
            <person name="Steinsbu B.O."/>
            <person name="Steen I.H."/>
        </authorList>
    </citation>
    <scope>NUCLEOTIDE SEQUENCE [LARGE SCALE GENOMIC DNA]</scope>
    <source>
        <strain evidence="1">PM70-1</strain>
    </source>
</reference>
<organism evidence="1 2">
    <name type="scientific">Archaeoglobus sulfaticallidus PM70-1</name>
    <dbReference type="NCBI Taxonomy" id="387631"/>
    <lineage>
        <taxon>Archaea</taxon>
        <taxon>Methanobacteriati</taxon>
        <taxon>Methanobacteriota</taxon>
        <taxon>Archaeoglobi</taxon>
        <taxon>Archaeoglobales</taxon>
        <taxon>Archaeoglobaceae</taxon>
        <taxon>Archaeoglobus</taxon>
    </lineage>
</organism>
<evidence type="ECO:0000313" key="2">
    <source>
        <dbReference type="Proteomes" id="UP000013307"/>
    </source>
</evidence>
<dbReference type="KEGG" id="ast:Asulf_00993"/>
<dbReference type="RefSeq" id="WP_015590595.1">
    <property type="nucleotide sequence ID" value="NC_021169.1"/>
</dbReference>
<dbReference type="GeneID" id="15392634"/>
<dbReference type="Pfam" id="PF09845">
    <property type="entry name" value="OapC"/>
    <property type="match status" value="1"/>
</dbReference>
<dbReference type="EMBL" id="CP005290">
    <property type="protein sequence ID" value="AGK60997.1"/>
    <property type="molecule type" value="Genomic_DNA"/>
</dbReference>
<sequence length="105" mass="11858">MPHQCTKCGEQYPDGDTRILSGCKCGNNKFLYIPKVKKDSEEQIREIEEQLTDIGIASVKIIAPGKYELNLERLLQSDEIVIALEEDGKYVIHLPSLLKKKGRKG</sequence>
<dbReference type="AlphaFoldDB" id="N0BFH6"/>
<evidence type="ECO:0000313" key="1">
    <source>
        <dbReference type="EMBL" id="AGK60997.1"/>
    </source>
</evidence>
<gene>
    <name evidence="1" type="ORF">Asulf_00993</name>
</gene>